<evidence type="ECO:0000256" key="6">
    <source>
        <dbReference type="RuleBase" id="RU366058"/>
    </source>
</evidence>
<protein>
    <recommendedName>
        <fullName evidence="6">TVP38/TMEM64 family membrane protein</fullName>
    </recommendedName>
</protein>
<keyword evidence="4 6" id="KW-1133">Transmembrane helix</keyword>
<dbReference type="EMBL" id="BATJ01000028">
    <property type="protein sequence ID" value="GAD69369.1"/>
    <property type="molecule type" value="Genomic_DNA"/>
</dbReference>
<evidence type="ECO:0000256" key="3">
    <source>
        <dbReference type="ARBA" id="ARBA00022692"/>
    </source>
</evidence>
<feature type="transmembrane region" description="Helical" evidence="6">
    <location>
        <begin position="36"/>
        <end position="60"/>
    </location>
</feature>
<accession>U3BIA3</accession>
<comment type="caution">
    <text evidence="8">The sequence shown here is derived from an EMBL/GenBank/DDBJ whole genome shotgun (WGS) entry which is preliminary data.</text>
</comment>
<dbReference type="InterPro" id="IPR032816">
    <property type="entry name" value="VTT_dom"/>
</dbReference>
<gene>
    <name evidence="8" type="ORF">VPR01S_28_00240</name>
</gene>
<evidence type="ECO:0000256" key="2">
    <source>
        <dbReference type="ARBA" id="ARBA00022475"/>
    </source>
</evidence>
<keyword evidence="2 6" id="KW-1003">Cell membrane</keyword>
<evidence type="ECO:0000256" key="5">
    <source>
        <dbReference type="ARBA" id="ARBA00023136"/>
    </source>
</evidence>
<feature type="transmembrane region" description="Helical" evidence="6">
    <location>
        <begin position="67"/>
        <end position="100"/>
    </location>
</feature>
<dbReference type="STRING" id="1219065.VPR01S_28_00240"/>
<name>U3BIA3_VIBPR</name>
<dbReference type="PANTHER" id="PTHR12677:SF59">
    <property type="entry name" value="GOLGI APPARATUS MEMBRANE PROTEIN TVP38-RELATED"/>
    <property type="match status" value="1"/>
</dbReference>
<keyword evidence="9" id="KW-1185">Reference proteome</keyword>
<dbReference type="InterPro" id="IPR015414">
    <property type="entry name" value="TMEM64"/>
</dbReference>
<evidence type="ECO:0000313" key="8">
    <source>
        <dbReference type="EMBL" id="GAD69369.1"/>
    </source>
</evidence>
<dbReference type="eggNOG" id="COG0398">
    <property type="taxonomic scope" value="Bacteria"/>
</dbReference>
<dbReference type="RefSeq" id="WP_021707336.1">
    <property type="nucleotide sequence ID" value="NZ_BATJ01000028.1"/>
</dbReference>
<keyword evidence="3 6" id="KW-0812">Transmembrane</keyword>
<feature type="transmembrane region" description="Helical" evidence="6">
    <location>
        <begin position="189"/>
        <end position="207"/>
    </location>
</feature>
<feature type="domain" description="VTT" evidence="7">
    <location>
        <begin position="64"/>
        <end position="179"/>
    </location>
</feature>
<keyword evidence="5 6" id="KW-0472">Membrane</keyword>
<feature type="transmembrane region" description="Helical" evidence="6">
    <location>
        <begin position="156"/>
        <end position="177"/>
    </location>
</feature>
<evidence type="ECO:0000256" key="1">
    <source>
        <dbReference type="ARBA" id="ARBA00004651"/>
    </source>
</evidence>
<dbReference type="PANTHER" id="PTHR12677">
    <property type="entry name" value="GOLGI APPARATUS MEMBRANE PROTEIN TVP38-RELATED"/>
    <property type="match status" value="1"/>
</dbReference>
<evidence type="ECO:0000313" key="9">
    <source>
        <dbReference type="Proteomes" id="UP000016570"/>
    </source>
</evidence>
<dbReference type="Pfam" id="PF09335">
    <property type="entry name" value="VTT_dom"/>
    <property type="match status" value="1"/>
</dbReference>
<reference evidence="8 9" key="1">
    <citation type="submission" date="2013-09" db="EMBL/GenBank/DDBJ databases">
        <title>Whole genome shotgun sequence of Vibrio proteolyticus NBRC 13287.</title>
        <authorList>
            <person name="Isaki S."/>
            <person name="Hosoyama A."/>
            <person name="Numata M."/>
            <person name="Hashimoto M."/>
            <person name="Hosoyama Y."/>
            <person name="Tsuchikane K."/>
            <person name="Noguchi M."/>
            <person name="Hirakata S."/>
            <person name="Ichikawa N."/>
            <person name="Ohji S."/>
            <person name="Yamazoe A."/>
            <person name="Fujita N."/>
        </authorList>
    </citation>
    <scope>NUCLEOTIDE SEQUENCE [LARGE SCALE GENOMIC DNA]</scope>
    <source>
        <strain evidence="8 9">NBRC 13287</strain>
    </source>
</reference>
<comment type="subcellular location">
    <subcellularLocation>
        <location evidence="1 6">Cell membrane</location>
        <topology evidence="1 6">Multi-pass membrane protein</topology>
    </subcellularLocation>
</comment>
<evidence type="ECO:0000256" key="4">
    <source>
        <dbReference type="ARBA" id="ARBA00022989"/>
    </source>
</evidence>
<dbReference type="GO" id="GO:0005886">
    <property type="term" value="C:plasma membrane"/>
    <property type="evidence" value="ECO:0007669"/>
    <property type="project" value="UniProtKB-SubCell"/>
</dbReference>
<comment type="similarity">
    <text evidence="6">Belongs to the TVP38/TMEM64 family.</text>
</comment>
<proteinExistence type="inferred from homology"/>
<organism evidence="8 9">
    <name type="scientific">Vibrio proteolyticus NBRC 13287</name>
    <dbReference type="NCBI Taxonomy" id="1219065"/>
    <lineage>
        <taxon>Bacteria</taxon>
        <taxon>Pseudomonadati</taxon>
        <taxon>Pseudomonadota</taxon>
        <taxon>Gammaproteobacteria</taxon>
        <taxon>Vibrionales</taxon>
        <taxon>Vibrionaceae</taxon>
        <taxon>Vibrio</taxon>
    </lineage>
</organism>
<evidence type="ECO:0000259" key="7">
    <source>
        <dbReference type="Pfam" id="PF09335"/>
    </source>
</evidence>
<dbReference type="AlphaFoldDB" id="U3BIA3"/>
<comment type="caution">
    <text evidence="6">Lacks conserved residue(s) required for the propagation of feature annotation.</text>
</comment>
<sequence>MNKTYLKIAVLAVLAIVIFRETDNPIWEHLSDKNWIAAYVGAHGVNGVVWLLITGVLFTGCGGPRQLIAFLFGYTFGAGIGLGYAILCTLFSAAAIYWLARLMFKQTLSRYFPVQFYRFERFVKQDAVSKVLLLRIFPIGSNLLTNLCSGMASVPFPAFLLASLFGYLPQTIIFSLAGSGIGTGSHAQLGVSLLLGIISILLTGHLYRKHRLAQRRQL</sequence>
<dbReference type="Proteomes" id="UP000016570">
    <property type="component" value="Unassembled WGS sequence"/>
</dbReference>